<evidence type="ECO:0000256" key="9">
    <source>
        <dbReference type="ARBA" id="ARBA00048798"/>
    </source>
</evidence>
<dbReference type="Pfam" id="PF01063">
    <property type="entry name" value="Aminotran_4"/>
    <property type="match status" value="1"/>
</dbReference>
<dbReference type="InterPro" id="IPR036038">
    <property type="entry name" value="Aminotransferase-like"/>
</dbReference>
<keyword evidence="13" id="KW-0808">Transferase</keyword>
<evidence type="ECO:0000256" key="7">
    <source>
        <dbReference type="ARBA" id="ARBA00022898"/>
    </source>
</evidence>
<protein>
    <recommendedName>
        <fullName evidence="6">branched-chain-amino-acid transaminase</fullName>
        <ecNumber evidence="6">2.6.1.42</ecNumber>
    </recommendedName>
</protein>
<dbReference type="GO" id="GO:0005829">
    <property type="term" value="C:cytosol"/>
    <property type="evidence" value="ECO:0007669"/>
    <property type="project" value="TreeGrafter"/>
</dbReference>
<dbReference type="AlphaFoldDB" id="A0A941FAM2"/>
<dbReference type="GO" id="GO:0046394">
    <property type="term" value="P:carboxylic acid biosynthetic process"/>
    <property type="evidence" value="ECO:0007669"/>
    <property type="project" value="UniProtKB-ARBA"/>
</dbReference>
<evidence type="ECO:0000256" key="2">
    <source>
        <dbReference type="ARBA" id="ARBA00004824"/>
    </source>
</evidence>
<comment type="caution">
    <text evidence="13">The sequence shown here is derived from an EMBL/GenBank/DDBJ whole genome shotgun (WGS) entry which is preliminary data.</text>
</comment>
<keyword evidence="14" id="KW-1185">Reference proteome</keyword>
<evidence type="ECO:0000256" key="8">
    <source>
        <dbReference type="ARBA" id="ARBA00048212"/>
    </source>
</evidence>
<proteinExistence type="inferred from homology"/>
<comment type="pathway">
    <text evidence="3">Amino-acid biosynthesis; L-valine biosynthesis; L-valine from pyruvate: step 4/4.</text>
</comment>
<evidence type="ECO:0000256" key="11">
    <source>
        <dbReference type="RuleBase" id="RU004106"/>
    </source>
</evidence>
<dbReference type="EC" id="2.6.1.42" evidence="6"/>
<evidence type="ECO:0000256" key="1">
    <source>
        <dbReference type="ARBA" id="ARBA00001933"/>
    </source>
</evidence>
<dbReference type="Gene3D" id="3.30.470.10">
    <property type="match status" value="1"/>
</dbReference>
<comment type="similarity">
    <text evidence="5 11">Belongs to the class-IV pyridoxal-phosphate-dependent aminotransferase family.</text>
</comment>
<sequence length="272" mass="31262">MQSVILGQYFLMDRTLKSVNFFNSAITNEEVCIYEVFRIQKNTPLFIEEHLKRLENSLRIANQKPIIRISQLGNRLKMLYAANNISDGNVKLDFRFMPDGEQVFMAYFIPSSYPTEEQQQKGIKCSLQFSERHHPNAKIYNPDVREKANTIIEQRHVYETLLVNSDNCLTEGSRSNLFFINGNTLITADDSVVLPGIMRQHIISIIENLGLPLEYRCLPVEDISKMEAAFISGTSPRLLPINQIGEYSLKANHPLLQQLRDELEKDIAARLK</sequence>
<reference evidence="13" key="1">
    <citation type="journal article" date="2018" name="Int. J. Syst. Evol. Microbiol.">
        <title>Carboxylicivirga sediminis sp. nov., isolated from coastal sediment.</title>
        <authorList>
            <person name="Wang F.Q."/>
            <person name="Ren L.H."/>
            <person name="Zou R.J."/>
            <person name="Sun Y.Z."/>
            <person name="Liu X.J."/>
            <person name="Jiang F."/>
            <person name="Liu L.J."/>
        </authorList>
    </citation>
    <scope>NUCLEOTIDE SEQUENCE</scope>
    <source>
        <strain evidence="13">JR1</strain>
    </source>
</reference>
<dbReference type="SUPFAM" id="SSF56752">
    <property type="entry name" value="D-aminoacid aminotransferase-like PLP-dependent enzymes"/>
    <property type="match status" value="1"/>
</dbReference>
<comment type="pathway">
    <text evidence="2">Amino-acid biosynthesis; L-isoleucine biosynthesis; L-isoleucine from 2-oxobutanoate: step 4/4.</text>
</comment>
<gene>
    <name evidence="13" type="ORF">KDU71_20665</name>
</gene>
<dbReference type="Gene3D" id="3.20.10.10">
    <property type="entry name" value="D-amino Acid Aminotransferase, subunit A, domain 2"/>
    <property type="match status" value="1"/>
</dbReference>
<comment type="catalytic activity">
    <reaction evidence="10">
        <text>L-leucine + 2-oxoglutarate = 4-methyl-2-oxopentanoate + L-glutamate</text>
        <dbReference type="Rhea" id="RHEA:18321"/>
        <dbReference type="ChEBI" id="CHEBI:16810"/>
        <dbReference type="ChEBI" id="CHEBI:17865"/>
        <dbReference type="ChEBI" id="CHEBI:29985"/>
        <dbReference type="ChEBI" id="CHEBI:57427"/>
        <dbReference type="EC" id="2.6.1.42"/>
    </reaction>
</comment>
<comment type="catalytic activity">
    <reaction evidence="9">
        <text>L-isoleucine + 2-oxoglutarate = (S)-3-methyl-2-oxopentanoate + L-glutamate</text>
        <dbReference type="Rhea" id="RHEA:24801"/>
        <dbReference type="ChEBI" id="CHEBI:16810"/>
        <dbReference type="ChEBI" id="CHEBI:29985"/>
        <dbReference type="ChEBI" id="CHEBI:35146"/>
        <dbReference type="ChEBI" id="CHEBI:58045"/>
        <dbReference type="EC" id="2.6.1.42"/>
    </reaction>
</comment>
<dbReference type="PANTHER" id="PTHR42743:SF11">
    <property type="entry name" value="AMINODEOXYCHORISMATE LYASE"/>
    <property type="match status" value="1"/>
</dbReference>
<dbReference type="Proteomes" id="UP000679220">
    <property type="component" value="Unassembled WGS sequence"/>
</dbReference>
<dbReference type="InterPro" id="IPR001544">
    <property type="entry name" value="Aminotrans_IV"/>
</dbReference>
<dbReference type="InterPro" id="IPR043132">
    <property type="entry name" value="BCAT-like_C"/>
</dbReference>
<reference evidence="13" key="2">
    <citation type="submission" date="2021-04" db="EMBL/GenBank/DDBJ databases">
        <authorList>
            <person name="Zhang T."/>
            <person name="Zhang Y."/>
            <person name="Lu D."/>
            <person name="Zuo D."/>
            <person name="Du Z."/>
        </authorList>
    </citation>
    <scope>NUCLEOTIDE SEQUENCE</scope>
    <source>
        <strain evidence="13">JR1</strain>
    </source>
</reference>
<dbReference type="GO" id="GO:0004084">
    <property type="term" value="F:branched-chain-amino-acid transaminase activity"/>
    <property type="evidence" value="ECO:0007669"/>
    <property type="project" value="UniProtKB-EC"/>
</dbReference>
<comment type="cofactor">
    <cofactor evidence="1 12">
        <name>pyridoxal 5'-phosphate</name>
        <dbReference type="ChEBI" id="CHEBI:597326"/>
    </cofactor>
</comment>
<evidence type="ECO:0000256" key="4">
    <source>
        <dbReference type="ARBA" id="ARBA00005072"/>
    </source>
</evidence>
<dbReference type="RefSeq" id="WP_212193017.1">
    <property type="nucleotide sequence ID" value="NZ_JAGTAR010000045.1"/>
</dbReference>
<evidence type="ECO:0000313" key="13">
    <source>
        <dbReference type="EMBL" id="MBR8537994.1"/>
    </source>
</evidence>
<comment type="catalytic activity">
    <reaction evidence="8">
        <text>L-valine + 2-oxoglutarate = 3-methyl-2-oxobutanoate + L-glutamate</text>
        <dbReference type="Rhea" id="RHEA:24813"/>
        <dbReference type="ChEBI" id="CHEBI:11851"/>
        <dbReference type="ChEBI" id="CHEBI:16810"/>
        <dbReference type="ChEBI" id="CHEBI:29985"/>
        <dbReference type="ChEBI" id="CHEBI:57762"/>
        <dbReference type="EC" id="2.6.1.42"/>
    </reaction>
</comment>
<evidence type="ECO:0000256" key="6">
    <source>
        <dbReference type="ARBA" id="ARBA00013053"/>
    </source>
</evidence>
<keyword evidence="13" id="KW-0032">Aminotransferase</keyword>
<keyword evidence="7 12" id="KW-0663">Pyridoxal phosphate</keyword>
<dbReference type="CDD" id="cd00449">
    <property type="entry name" value="PLPDE_IV"/>
    <property type="match status" value="1"/>
</dbReference>
<dbReference type="PANTHER" id="PTHR42743">
    <property type="entry name" value="AMINO-ACID AMINOTRANSFERASE"/>
    <property type="match status" value="1"/>
</dbReference>
<evidence type="ECO:0000256" key="5">
    <source>
        <dbReference type="ARBA" id="ARBA00009320"/>
    </source>
</evidence>
<evidence type="ECO:0000256" key="3">
    <source>
        <dbReference type="ARBA" id="ARBA00004931"/>
    </source>
</evidence>
<dbReference type="InterPro" id="IPR050571">
    <property type="entry name" value="Class-IV_PLP-Dep_Aminotrnsfr"/>
</dbReference>
<evidence type="ECO:0000256" key="10">
    <source>
        <dbReference type="ARBA" id="ARBA00049229"/>
    </source>
</evidence>
<comment type="pathway">
    <text evidence="4">Amino-acid biosynthesis; L-leucine biosynthesis; L-leucine from 3-methyl-2-oxobutanoate: step 4/4.</text>
</comment>
<evidence type="ECO:0000313" key="14">
    <source>
        <dbReference type="Proteomes" id="UP000679220"/>
    </source>
</evidence>
<dbReference type="InterPro" id="IPR043131">
    <property type="entry name" value="BCAT-like_N"/>
</dbReference>
<dbReference type="InterPro" id="IPR018300">
    <property type="entry name" value="Aminotrans_IV_CS"/>
</dbReference>
<accession>A0A941FAM2</accession>
<name>A0A941FAM2_9BACT</name>
<dbReference type="PROSITE" id="PS00770">
    <property type="entry name" value="AA_TRANSFER_CLASS_4"/>
    <property type="match status" value="1"/>
</dbReference>
<dbReference type="EMBL" id="JAGTAR010000045">
    <property type="protein sequence ID" value="MBR8537994.1"/>
    <property type="molecule type" value="Genomic_DNA"/>
</dbReference>
<evidence type="ECO:0000256" key="12">
    <source>
        <dbReference type="RuleBase" id="RU004516"/>
    </source>
</evidence>
<organism evidence="13 14">
    <name type="scientific">Carboxylicivirga sediminis</name>
    <dbReference type="NCBI Taxonomy" id="2006564"/>
    <lineage>
        <taxon>Bacteria</taxon>
        <taxon>Pseudomonadati</taxon>
        <taxon>Bacteroidota</taxon>
        <taxon>Bacteroidia</taxon>
        <taxon>Marinilabiliales</taxon>
        <taxon>Marinilabiliaceae</taxon>
        <taxon>Carboxylicivirga</taxon>
    </lineage>
</organism>